<dbReference type="Proteomes" id="UP001555826">
    <property type="component" value="Unassembled WGS sequence"/>
</dbReference>
<proteinExistence type="predicted"/>
<organism evidence="1 2">
    <name type="scientific">Kineococcus endophyticus</name>
    <dbReference type="NCBI Taxonomy" id="1181883"/>
    <lineage>
        <taxon>Bacteria</taxon>
        <taxon>Bacillati</taxon>
        <taxon>Actinomycetota</taxon>
        <taxon>Actinomycetes</taxon>
        <taxon>Kineosporiales</taxon>
        <taxon>Kineosporiaceae</taxon>
        <taxon>Kineococcus</taxon>
    </lineage>
</organism>
<gene>
    <name evidence="1" type="ORF">AB1207_21895</name>
</gene>
<sequence length="210" mass="21607">MRTPWLTAVLARGGQVDPGLPWRAGPAESWEDELRRGHVRRVVGDVLVAGDVGVDAVADAPVRAQALALLLPPRVVLLGVAALWVHLGHPLAAPSVLQVAGSRSGTTVEVGGLTVQTSRVRPSPGEVSTVGGLRVSTPARALLDAATAHPQRAGRWRSALTTAGLLDEDAVHDASGAARGRIGVRVARQALSLPRSAPPRPVSPSAAATP</sequence>
<comment type="caution">
    <text evidence="1">The sequence shown here is derived from an EMBL/GenBank/DDBJ whole genome shotgun (WGS) entry which is preliminary data.</text>
</comment>
<evidence type="ECO:0000313" key="2">
    <source>
        <dbReference type="Proteomes" id="UP001555826"/>
    </source>
</evidence>
<reference evidence="1 2" key="1">
    <citation type="submission" date="2024-07" db="EMBL/GenBank/DDBJ databases">
        <authorList>
            <person name="Thanompreechachai J."/>
            <person name="Duangmal K."/>
        </authorList>
    </citation>
    <scope>NUCLEOTIDE SEQUENCE [LARGE SCALE GENOMIC DNA]</scope>
    <source>
        <strain evidence="1 2">KCTC 19886</strain>
    </source>
</reference>
<evidence type="ECO:0000313" key="1">
    <source>
        <dbReference type="EMBL" id="MEW9267406.1"/>
    </source>
</evidence>
<dbReference type="RefSeq" id="WP_367640720.1">
    <property type="nucleotide sequence ID" value="NZ_JBFNQN010000017.1"/>
</dbReference>
<accession>A0ABV3PCQ8</accession>
<name>A0ABV3PCQ8_9ACTN</name>
<dbReference type="EMBL" id="JBFNQN010000017">
    <property type="protein sequence ID" value="MEW9267406.1"/>
    <property type="molecule type" value="Genomic_DNA"/>
</dbReference>
<keyword evidence="2" id="KW-1185">Reference proteome</keyword>
<protein>
    <submittedName>
        <fullName evidence="1">Uncharacterized protein</fullName>
    </submittedName>
</protein>